<dbReference type="NCBIfam" id="TIGR01444">
    <property type="entry name" value="fkbM_fam"/>
    <property type="match status" value="1"/>
</dbReference>
<protein>
    <submittedName>
        <fullName evidence="3">Uncharacterized protein LOC106179176</fullName>
    </submittedName>
</protein>
<proteinExistence type="predicted"/>
<evidence type="ECO:0000313" key="3">
    <source>
        <dbReference type="RefSeq" id="XP_013418164.1"/>
    </source>
</evidence>
<feature type="domain" description="Methyltransferase FkbM" evidence="1">
    <location>
        <begin position="125"/>
        <end position="293"/>
    </location>
</feature>
<dbReference type="SUPFAM" id="SSF53335">
    <property type="entry name" value="S-adenosyl-L-methionine-dependent methyltransferases"/>
    <property type="match status" value="1"/>
</dbReference>
<evidence type="ECO:0000313" key="2">
    <source>
        <dbReference type="Proteomes" id="UP000085678"/>
    </source>
</evidence>
<dbReference type="GeneID" id="106179176"/>
<dbReference type="AlphaFoldDB" id="A0A1S3K6V9"/>
<name>A0A1S3K6V9_LINAN</name>
<keyword evidence="2" id="KW-1185">Reference proteome</keyword>
<dbReference type="InterPro" id="IPR052514">
    <property type="entry name" value="SAM-dependent_MTase"/>
</dbReference>
<reference evidence="3" key="1">
    <citation type="submission" date="2025-08" db="UniProtKB">
        <authorList>
            <consortium name="RefSeq"/>
        </authorList>
    </citation>
    <scope>IDENTIFICATION</scope>
    <source>
        <tissue evidence="3">Gonads</tissue>
    </source>
</reference>
<dbReference type="Pfam" id="PF05050">
    <property type="entry name" value="Methyltransf_21"/>
    <property type="match status" value="1"/>
</dbReference>
<dbReference type="InParanoid" id="A0A1S3K6V9"/>
<dbReference type="InterPro" id="IPR029063">
    <property type="entry name" value="SAM-dependent_MTases_sf"/>
</dbReference>
<dbReference type="OrthoDB" id="430136at2759"/>
<gene>
    <name evidence="3" type="primary">LOC106179176</name>
</gene>
<accession>A0A1S3K6V9</accession>
<dbReference type="RefSeq" id="XP_013418164.1">
    <property type="nucleotide sequence ID" value="XM_013562710.1"/>
</dbReference>
<sequence>MARKYIKVALIAIIVVDLLYLKHTKIKGVAMNNLYSAEPMTRRISAITQRFPAIISTMVSEKEWEKIGCVSLKVHPNISTPICIYNMTEGDPLSNMLSRGTLWQPQLVKEMIEILKRDPELQLIDLGANLGTWTLSAARLGRKVLAAEMFPPTVIRLYKSIKIGNLLDLVTLVPKALSDIKENVTIYLCGNNKMGTNIVKNAKVMRNCGLASPYVANTITMDDLTAYLPNGLKKAFMKIDIEEMELRVFNRSEHFLKTVDIPIILMEWMHYRRSIQEPKCSYFISYMSRMGYIPFRHLAGPDGKLGPLLEDKHWLQVGDLYLIKKTYLESNFAHLQ</sequence>
<organism evidence="2 3">
    <name type="scientific">Lingula anatina</name>
    <name type="common">Brachiopod</name>
    <name type="synonym">Lingula unguis</name>
    <dbReference type="NCBI Taxonomy" id="7574"/>
    <lineage>
        <taxon>Eukaryota</taxon>
        <taxon>Metazoa</taxon>
        <taxon>Spiralia</taxon>
        <taxon>Lophotrochozoa</taxon>
        <taxon>Brachiopoda</taxon>
        <taxon>Linguliformea</taxon>
        <taxon>Lingulata</taxon>
        <taxon>Lingulida</taxon>
        <taxon>Linguloidea</taxon>
        <taxon>Lingulidae</taxon>
        <taxon>Lingula</taxon>
    </lineage>
</organism>
<dbReference type="KEGG" id="lak:106179176"/>
<dbReference type="PANTHER" id="PTHR34203:SF15">
    <property type="entry name" value="SLL1173 PROTEIN"/>
    <property type="match status" value="1"/>
</dbReference>
<dbReference type="PANTHER" id="PTHR34203">
    <property type="entry name" value="METHYLTRANSFERASE, FKBM FAMILY PROTEIN"/>
    <property type="match status" value="1"/>
</dbReference>
<evidence type="ECO:0000259" key="1">
    <source>
        <dbReference type="Pfam" id="PF05050"/>
    </source>
</evidence>
<dbReference type="Proteomes" id="UP000085678">
    <property type="component" value="Unplaced"/>
</dbReference>
<dbReference type="InterPro" id="IPR006342">
    <property type="entry name" value="FkbM_mtfrase"/>
</dbReference>
<dbReference type="Gene3D" id="3.40.50.150">
    <property type="entry name" value="Vaccinia Virus protein VP39"/>
    <property type="match status" value="1"/>
</dbReference>